<dbReference type="KEGG" id="glz:GLAREA_02564"/>
<feature type="compositionally biased region" description="Polar residues" evidence="1">
    <location>
        <begin position="150"/>
        <end position="195"/>
    </location>
</feature>
<dbReference type="PROSITE" id="PS00028">
    <property type="entry name" value="ZINC_FINGER_C2H2_1"/>
    <property type="match status" value="1"/>
</dbReference>
<dbReference type="EMBL" id="KE145370">
    <property type="protein sequence ID" value="EPE26651.1"/>
    <property type="molecule type" value="Genomic_DNA"/>
</dbReference>
<dbReference type="AlphaFoldDB" id="S3D3L0"/>
<feature type="compositionally biased region" description="Polar residues" evidence="1">
    <location>
        <begin position="327"/>
        <end position="341"/>
    </location>
</feature>
<accession>S3D3L0</accession>
<protein>
    <recommendedName>
        <fullName evidence="2">C2H2-type domain-containing protein</fullName>
    </recommendedName>
</protein>
<feature type="domain" description="C2H2-type" evidence="2">
    <location>
        <begin position="676"/>
        <end position="699"/>
    </location>
</feature>
<feature type="region of interest" description="Disordered" evidence="1">
    <location>
        <begin position="313"/>
        <end position="341"/>
    </location>
</feature>
<gene>
    <name evidence="3" type="ORF">GLAREA_02564</name>
</gene>
<feature type="region of interest" description="Disordered" evidence="1">
    <location>
        <begin position="541"/>
        <end position="563"/>
    </location>
</feature>
<feature type="compositionally biased region" description="Low complexity" evidence="1">
    <location>
        <begin position="544"/>
        <end position="556"/>
    </location>
</feature>
<feature type="region of interest" description="Disordered" evidence="1">
    <location>
        <begin position="770"/>
        <end position="789"/>
    </location>
</feature>
<dbReference type="GeneID" id="19461621"/>
<feature type="compositionally biased region" description="Basic and acidic residues" evidence="1">
    <location>
        <begin position="82"/>
        <end position="107"/>
    </location>
</feature>
<dbReference type="RefSeq" id="XP_008085841.1">
    <property type="nucleotide sequence ID" value="XM_008087650.1"/>
</dbReference>
<feature type="compositionally biased region" description="Polar residues" evidence="1">
    <location>
        <begin position="120"/>
        <end position="129"/>
    </location>
</feature>
<dbReference type="HOGENOM" id="CLU_318571_0_0_1"/>
<evidence type="ECO:0000313" key="4">
    <source>
        <dbReference type="Proteomes" id="UP000016922"/>
    </source>
</evidence>
<evidence type="ECO:0000256" key="1">
    <source>
        <dbReference type="SAM" id="MobiDB-lite"/>
    </source>
</evidence>
<sequence length="913" mass="101076">MMAEEKDGSDNSCMIVSVRELTTLEKYVAEKPLDPLEQDFVNRQRINNWTRSSTGGIKPIHPFSDNISYVSESNETIVERPNSSDKPRDLDYGDRQQPIGKDKRDLSATEVAKRHHPPTHRNSLVTPYTSPYFCPHDSTSARGFQDEQARVNSSPHKQKESGQPISSRSSAHQQQYASKPSPLQHNVPQPSSGSILNPEALRDATAPRDRVAAQSSSCPIPQINPLVRTVPVTIGTSREADLGSNFESNTYRPMPPVTSTALLGSSSNQSYYPNSDPYRQWPQRSPNQEFFQHFQTLNNLRQAQAIHRTVPGQHSTIPTLLPPRTAQPVQSPPTRTLGHSSPWWNNSDTLVNDILQYAGLLSRNGEVDDSKLDSNLHVLPEHDRDLRYYSEIAQRHLASKRKREVIVIGDSSDEGENLADGNTSNHRNRRARGSYTYPSDSAMPPSENVSHGLLRQNGTIENEHRRTTEIATFKNGTPQKHLETLSLQSRKVQNPPVEQRTSNLSIVIPSPNLKNLQNSLKRPVSSDHNVAEVDLADEVPSATRLPGSRPLSGLSSAVRESPAPASSLPYFVTINGKKRGRPFSTAEAAVRAVEKAARIAQTQTSHDPVTDGALTINGKKRGRPFQTPEAAAAAAAKAARLTNNDQTNAEFKKRGRPFSVNKEFIVPEGKYIPFLCEWEGCPAELNNLKTLRLHLNIVHGIRDKSKKDIPCRWGKCAKTHKVQMPLTSDSKASEGSLSQQSGGVTFTRIGEWKEHIEEAHLIPFSWHMGDGPADETFSSPPAEPSLPKDEPWLFDEKGKQVTPSVHGQRQEAGRASFNNGRRYLKQIRHMIKANTGESLKINRISKKLGLLDHGNLDGNGSPMSRSSFEVVLPAVQSPHDFVAIADTDSEDELAVGHDLGTNLDEVDVEMTLS</sequence>
<dbReference type="OrthoDB" id="5424797at2759"/>
<dbReference type="InterPro" id="IPR013087">
    <property type="entry name" value="Znf_C2H2_type"/>
</dbReference>
<feature type="region of interest" description="Disordered" evidence="1">
    <location>
        <begin position="599"/>
        <end position="624"/>
    </location>
</feature>
<proteinExistence type="predicted"/>
<reference evidence="3 4" key="1">
    <citation type="journal article" date="2013" name="BMC Genomics">
        <title>Genomics-driven discovery of the pneumocandin biosynthetic gene cluster in the fungus Glarea lozoyensis.</title>
        <authorList>
            <person name="Chen L."/>
            <person name="Yue Q."/>
            <person name="Zhang X."/>
            <person name="Xiang M."/>
            <person name="Wang C."/>
            <person name="Li S."/>
            <person name="Che Y."/>
            <person name="Ortiz-Lopez F.J."/>
            <person name="Bills G.F."/>
            <person name="Liu X."/>
            <person name="An Z."/>
        </authorList>
    </citation>
    <scope>NUCLEOTIDE SEQUENCE [LARGE SCALE GENOMIC DNA]</scope>
    <source>
        <strain evidence="4">ATCC 20868 / MF5171</strain>
    </source>
</reference>
<feature type="region of interest" description="Disordered" evidence="1">
    <location>
        <begin position="412"/>
        <end position="445"/>
    </location>
</feature>
<dbReference type="Proteomes" id="UP000016922">
    <property type="component" value="Unassembled WGS sequence"/>
</dbReference>
<name>S3D3L0_GLAL2</name>
<dbReference type="eggNOG" id="ENOG502S4ZA">
    <property type="taxonomic scope" value="Eukaryota"/>
</dbReference>
<keyword evidence="4" id="KW-1185">Reference proteome</keyword>
<feature type="region of interest" description="Disordered" evidence="1">
    <location>
        <begin position="74"/>
        <end position="197"/>
    </location>
</feature>
<evidence type="ECO:0000313" key="3">
    <source>
        <dbReference type="EMBL" id="EPE26651.1"/>
    </source>
</evidence>
<evidence type="ECO:0000259" key="2">
    <source>
        <dbReference type="PROSITE" id="PS00028"/>
    </source>
</evidence>
<organism evidence="3 4">
    <name type="scientific">Glarea lozoyensis (strain ATCC 20868 / MF5171)</name>
    <dbReference type="NCBI Taxonomy" id="1116229"/>
    <lineage>
        <taxon>Eukaryota</taxon>
        <taxon>Fungi</taxon>
        <taxon>Dikarya</taxon>
        <taxon>Ascomycota</taxon>
        <taxon>Pezizomycotina</taxon>
        <taxon>Leotiomycetes</taxon>
        <taxon>Helotiales</taxon>
        <taxon>Helotiaceae</taxon>
        <taxon>Glarea</taxon>
    </lineage>
</organism>